<protein>
    <submittedName>
        <fullName evidence="9">Macrolide export ATP-binding/permease protein MacB</fullName>
        <ecNumber evidence="9">3.6.3.-</ecNumber>
    </submittedName>
</protein>
<comment type="subcellular location">
    <subcellularLocation>
        <location evidence="1">Cell membrane</location>
        <topology evidence="1">Multi-pass membrane protein</topology>
    </subcellularLocation>
</comment>
<gene>
    <name evidence="9" type="primary">macB_24</name>
    <name evidence="9" type="ORF">SDC9_44441</name>
</gene>
<evidence type="ECO:0000313" key="9">
    <source>
        <dbReference type="EMBL" id="MPL98241.1"/>
    </source>
</evidence>
<dbReference type="EMBL" id="VSSQ01000597">
    <property type="protein sequence ID" value="MPL98241.1"/>
    <property type="molecule type" value="Genomic_DNA"/>
</dbReference>
<dbReference type="EC" id="3.6.3.-" evidence="9"/>
<organism evidence="9">
    <name type="scientific">bioreactor metagenome</name>
    <dbReference type="NCBI Taxonomy" id="1076179"/>
    <lineage>
        <taxon>unclassified sequences</taxon>
        <taxon>metagenomes</taxon>
        <taxon>ecological metagenomes</taxon>
    </lineage>
</organism>
<dbReference type="PANTHER" id="PTHR30489">
    <property type="entry name" value="LIPOPROTEIN-RELEASING SYSTEM TRANSMEMBRANE PROTEIN LOLE"/>
    <property type="match status" value="1"/>
</dbReference>
<evidence type="ECO:0000259" key="8">
    <source>
        <dbReference type="Pfam" id="PF12704"/>
    </source>
</evidence>
<evidence type="ECO:0000259" key="7">
    <source>
        <dbReference type="Pfam" id="PF02687"/>
    </source>
</evidence>
<accession>A0A644W3G1</accession>
<evidence type="ECO:0000256" key="5">
    <source>
        <dbReference type="ARBA" id="ARBA00023136"/>
    </source>
</evidence>
<dbReference type="InterPro" id="IPR051447">
    <property type="entry name" value="Lipoprotein-release_system"/>
</dbReference>
<dbReference type="Pfam" id="PF02687">
    <property type="entry name" value="FtsX"/>
    <property type="match status" value="1"/>
</dbReference>
<dbReference type="GO" id="GO:0005524">
    <property type="term" value="F:ATP binding"/>
    <property type="evidence" value="ECO:0007669"/>
    <property type="project" value="UniProtKB-KW"/>
</dbReference>
<keyword evidence="9" id="KW-0378">Hydrolase</keyword>
<evidence type="ECO:0000256" key="1">
    <source>
        <dbReference type="ARBA" id="ARBA00004651"/>
    </source>
</evidence>
<keyword evidence="9" id="KW-0547">Nucleotide-binding</keyword>
<dbReference type="GO" id="GO:0016787">
    <property type="term" value="F:hydrolase activity"/>
    <property type="evidence" value="ECO:0007669"/>
    <property type="project" value="UniProtKB-KW"/>
</dbReference>
<feature type="domain" description="MacB-like periplasmic core" evidence="8">
    <location>
        <begin position="19"/>
        <end position="245"/>
    </location>
</feature>
<dbReference type="PANTHER" id="PTHR30489:SF0">
    <property type="entry name" value="LIPOPROTEIN-RELEASING SYSTEM TRANSMEMBRANE PROTEIN LOLE"/>
    <property type="match status" value="1"/>
</dbReference>
<dbReference type="GO" id="GO:0098797">
    <property type="term" value="C:plasma membrane protein complex"/>
    <property type="evidence" value="ECO:0007669"/>
    <property type="project" value="TreeGrafter"/>
</dbReference>
<feature type="transmembrane region" description="Helical" evidence="6">
    <location>
        <begin position="280"/>
        <end position="300"/>
    </location>
</feature>
<evidence type="ECO:0000256" key="2">
    <source>
        <dbReference type="ARBA" id="ARBA00022475"/>
    </source>
</evidence>
<keyword evidence="2" id="KW-1003">Cell membrane</keyword>
<dbReference type="InterPro" id="IPR025857">
    <property type="entry name" value="MacB_PCD"/>
</dbReference>
<feature type="domain" description="ABC3 transporter permease C-terminal" evidence="7">
    <location>
        <begin position="280"/>
        <end position="410"/>
    </location>
</feature>
<name>A0A644W3G1_9ZZZZ</name>
<keyword evidence="3 6" id="KW-0812">Transmembrane</keyword>
<evidence type="ECO:0000256" key="6">
    <source>
        <dbReference type="SAM" id="Phobius"/>
    </source>
</evidence>
<keyword evidence="5 6" id="KW-0472">Membrane</keyword>
<proteinExistence type="predicted"/>
<evidence type="ECO:0000256" key="4">
    <source>
        <dbReference type="ARBA" id="ARBA00022989"/>
    </source>
</evidence>
<feature type="transmembrane region" description="Helical" evidence="6">
    <location>
        <begin position="384"/>
        <end position="403"/>
    </location>
</feature>
<reference evidence="9" key="1">
    <citation type="submission" date="2019-08" db="EMBL/GenBank/DDBJ databases">
        <authorList>
            <person name="Kucharzyk K."/>
            <person name="Murdoch R.W."/>
            <person name="Higgins S."/>
            <person name="Loffler F."/>
        </authorList>
    </citation>
    <scope>NUCLEOTIDE SEQUENCE</scope>
</reference>
<evidence type="ECO:0000256" key="3">
    <source>
        <dbReference type="ARBA" id="ARBA00022692"/>
    </source>
</evidence>
<feature type="transmembrane region" description="Helical" evidence="6">
    <location>
        <begin position="321"/>
        <end position="351"/>
    </location>
</feature>
<comment type="caution">
    <text evidence="9">The sequence shown here is derived from an EMBL/GenBank/DDBJ whole genome shotgun (WGS) entry which is preliminary data.</text>
</comment>
<dbReference type="Pfam" id="PF12704">
    <property type="entry name" value="MacB_PCD"/>
    <property type="match status" value="1"/>
</dbReference>
<sequence length="418" mass="46519">MKFILQLAAKNLMRYKRRTAITAVAIAFGLMMYVFVDSLLLGAELESMRNLRWYETASLRVHDSAYWEDRYFLPLDASIESPQPILDLLKAEGITATARTSFAADMILYQDDFGEDGNMSVQVTAINPATDFDVYRFENTLIEGRFLQSGEMDGIVLGSWFAEDIGAKVGYWVTLVTRGKGGFYEAFDMEIVGIINCPNPNVNRSLVMMDIQAADLYLAMDGSISSIDIVLGEKSNLNEVVQSLQPKLQAIDADLTLYTWEDLARDYLAILEAKQGGTGMILFLVFIIAAVGVSNTMLMAMYERMRELGMMRALGMRDRDILLAFLFEAGGIGLLGSVVGILLGCLANLYLVNVGFDFGFMLRDMDIGFRIQNVMRGAWSIPTLIKAFLSGIGLSMIVAFLPIRRALKLDIPTCLHHQ</sequence>
<dbReference type="AlphaFoldDB" id="A0A644W3G1"/>
<dbReference type="GO" id="GO:0044874">
    <property type="term" value="P:lipoprotein localization to outer membrane"/>
    <property type="evidence" value="ECO:0007669"/>
    <property type="project" value="TreeGrafter"/>
</dbReference>
<keyword evidence="9" id="KW-0067">ATP-binding</keyword>
<keyword evidence="4 6" id="KW-1133">Transmembrane helix</keyword>
<dbReference type="InterPro" id="IPR003838">
    <property type="entry name" value="ABC3_permease_C"/>
</dbReference>